<dbReference type="RefSeq" id="WP_116285072.1">
    <property type="nucleotide sequence ID" value="NZ_CP034672.1"/>
</dbReference>
<keyword evidence="5" id="KW-1185">Reference proteome</keyword>
<evidence type="ECO:0000313" key="3">
    <source>
        <dbReference type="EMBL" id="MBF4374518.1"/>
    </source>
</evidence>
<evidence type="ECO:0000313" key="1">
    <source>
        <dbReference type="EMBL" id="AZS26237.1"/>
    </source>
</evidence>
<protein>
    <submittedName>
        <fullName evidence="1">Uncharacterized protein</fullName>
    </submittedName>
</protein>
<dbReference type="Proteomes" id="UP000256923">
    <property type="component" value="Chromosome 1"/>
</dbReference>
<reference evidence="3 5" key="2">
    <citation type="journal article" date="2021" name="PeerJ">
        <title>Analysis of 44 Vibrio anguillarum genomes reveals high genetic diversity.</title>
        <authorList>
            <person name="Hansen M.J."/>
            <person name="Dalsgaard I."/>
        </authorList>
    </citation>
    <scope>NUCLEOTIDE SEQUENCE [LARGE SCALE GENOMIC DNA]</scope>
    <source>
        <strain evidence="3 5">040915-1/1B</strain>
    </source>
</reference>
<proteinExistence type="predicted"/>
<dbReference type="EMBL" id="CP034672">
    <property type="protein sequence ID" value="AZS26390.1"/>
    <property type="molecule type" value="Genomic_DNA"/>
</dbReference>
<accession>A0A7U6FRZ8</accession>
<dbReference type="EMBL" id="CP034672">
    <property type="protein sequence ID" value="AZS26237.1"/>
    <property type="molecule type" value="Genomic_DNA"/>
</dbReference>
<evidence type="ECO:0000313" key="4">
    <source>
        <dbReference type="Proteomes" id="UP000256923"/>
    </source>
</evidence>
<reference evidence="1 4" key="1">
    <citation type="submission" date="2018-12" db="EMBL/GenBank/DDBJ databases">
        <title>Characterization and Draft Genome of Vibrio anguillarum J360 Marine Pathogen Isolated from an Outbreak in Lumpfish (Cyclopterus lumpus).</title>
        <authorList>
            <person name="Vasquez J.I."/>
            <person name="Cao T."/>
            <person name="Chakraborty S."/>
            <person name="Gnanagobal H."/>
            <person name="Wescot J."/>
            <person name="Boyce D."/>
            <person name="Santander J."/>
        </authorList>
    </citation>
    <scope>NUCLEOTIDE SEQUENCE [LARGE SCALE GENOMIC DNA]</scope>
    <source>
        <strain evidence="1 4">J360</strain>
    </source>
</reference>
<evidence type="ECO:0000313" key="2">
    <source>
        <dbReference type="EMBL" id="AZS26390.1"/>
    </source>
</evidence>
<organism evidence="1 4">
    <name type="scientific">Vibrio anguillarum</name>
    <name type="common">Listonella anguillarum</name>
    <dbReference type="NCBI Taxonomy" id="55601"/>
    <lineage>
        <taxon>Bacteria</taxon>
        <taxon>Pseudomonadati</taxon>
        <taxon>Pseudomonadota</taxon>
        <taxon>Gammaproteobacteria</taxon>
        <taxon>Vibrionales</taxon>
        <taxon>Vibrionaceae</taxon>
        <taxon>Vibrio</taxon>
    </lineage>
</organism>
<evidence type="ECO:0000313" key="5">
    <source>
        <dbReference type="Proteomes" id="UP000726136"/>
    </source>
</evidence>
<sequence>MNYPIPHNPTQQAVALSIADVFKARQSNRRLADYPYALAFFKRYFGVRTPRRSQLLSLSAYHSASVKDITKAVELFIKTNGQIGYAINTRIKFEAFPSLKNANETKFNNGFDMRSRRNEKIEIKQMDAHQTLFDEKLTALMTMSNKQLGGWVSENEEHFNKFELYDCLRCWFKKHRKSDWTFHDLYNGIEPSKIAYDLSFDD</sequence>
<gene>
    <name evidence="1" type="ORF">DYL72_15120</name>
    <name evidence="2" type="ORF">DYL72_15920</name>
    <name evidence="3" type="ORF">EAY46_15720</name>
</gene>
<dbReference type="EMBL" id="RDPI01000019">
    <property type="protein sequence ID" value="MBF4374518.1"/>
    <property type="molecule type" value="Genomic_DNA"/>
</dbReference>
<dbReference type="Proteomes" id="UP000726136">
    <property type="component" value="Unassembled WGS sequence"/>
</dbReference>
<dbReference type="AlphaFoldDB" id="A0A7U6FRZ8"/>
<name>A0A7U6FRZ8_VIBAN</name>